<keyword evidence="1" id="KW-0812">Transmembrane</keyword>
<dbReference type="RefSeq" id="WP_046555876.1">
    <property type="nucleotide sequence ID" value="NZ_LAHO01000001.1"/>
</dbReference>
<dbReference type="EMBL" id="LAHO01000001">
    <property type="protein sequence ID" value="KKO47348.1"/>
    <property type="molecule type" value="Genomic_DNA"/>
</dbReference>
<keyword evidence="1" id="KW-1133">Transmembrane helix</keyword>
<evidence type="ECO:0000256" key="1">
    <source>
        <dbReference type="SAM" id="Phobius"/>
    </source>
</evidence>
<protein>
    <recommendedName>
        <fullName evidence="4">DUF3192 domain-containing protein</fullName>
    </recommendedName>
</protein>
<name>A0A0M2VDZ6_9GAMM</name>
<dbReference type="InterPro" id="IPR021534">
    <property type="entry name" value="DUF3192"/>
</dbReference>
<feature type="transmembrane region" description="Helical" evidence="1">
    <location>
        <begin position="6"/>
        <end position="27"/>
    </location>
</feature>
<comment type="caution">
    <text evidence="2">The sequence shown here is derived from an EMBL/GenBank/DDBJ whole genome shotgun (WGS) entry which is preliminary data.</text>
</comment>
<keyword evidence="3" id="KW-1185">Reference proteome</keyword>
<gene>
    <name evidence="2" type="ORF">WG68_01565</name>
</gene>
<evidence type="ECO:0000313" key="2">
    <source>
        <dbReference type="EMBL" id="KKO47348.1"/>
    </source>
</evidence>
<evidence type="ECO:0008006" key="4">
    <source>
        <dbReference type="Google" id="ProtNLM"/>
    </source>
</evidence>
<dbReference type="PATRIC" id="fig|336831.14.peg.2519"/>
<dbReference type="Proteomes" id="UP000034228">
    <property type="component" value="Unassembled WGS sequence"/>
</dbReference>
<evidence type="ECO:0000313" key="3">
    <source>
        <dbReference type="Proteomes" id="UP000034228"/>
    </source>
</evidence>
<dbReference type="Pfam" id="PF11399">
    <property type="entry name" value="DUF3192"/>
    <property type="match status" value="1"/>
</dbReference>
<organism evidence="2 3">
    <name type="scientific">Arsukibacterium ikkense</name>
    <dbReference type="NCBI Taxonomy" id="336831"/>
    <lineage>
        <taxon>Bacteria</taxon>
        <taxon>Pseudomonadati</taxon>
        <taxon>Pseudomonadota</taxon>
        <taxon>Gammaproteobacteria</taxon>
        <taxon>Chromatiales</taxon>
        <taxon>Chromatiaceae</taxon>
        <taxon>Arsukibacterium</taxon>
    </lineage>
</organism>
<accession>A0A0M2VDZ6</accession>
<dbReference type="AlphaFoldDB" id="A0A0M2VDZ6"/>
<proteinExistence type="predicted"/>
<dbReference type="STRING" id="336831.WG68_01565"/>
<reference evidence="2 3" key="1">
    <citation type="submission" date="2015-03" db="EMBL/GenBank/DDBJ databases">
        <title>Draft genome sequences of two protease-producing strains of Arsukibacterium isolated from two cold and alkaline environments.</title>
        <authorList>
            <person name="Lylloff J.E."/>
            <person name="Skov L.B."/>
            <person name="Jepsen M."/>
            <person name="Hallin P.F."/>
            <person name="Sorensen S.J."/>
            <person name="Stougaard P."/>
            <person name="Glaring M.A."/>
        </authorList>
    </citation>
    <scope>NUCLEOTIDE SEQUENCE [LARGE SCALE GENOMIC DNA]</scope>
    <source>
        <strain evidence="2 3">GCM72</strain>
    </source>
</reference>
<sequence length="132" mass="14832">MKIKAVALFAGGFVLYVLLTLAVLLFYKDDPAQMSWQHRENFNAKVIGRYKITDNNLQDDVIKRLGGPDITKAIEVNGAIYQLLYYRTHRKLADGITTEDECTALLFANRLLVAKGEDAISQYQQYAANGNS</sequence>
<dbReference type="OrthoDB" id="6399368at2"/>
<keyword evidence="1" id="KW-0472">Membrane</keyword>